<protein>
    <submittedName>
        <fullName evidence="1">Uncharacterized protein</fullName>
    </submittedName>
</protein>
<dbReference type="Proteomes" id="UP000503308">
    <property type="component" value="Chromosome"/>
</dbReference>
<evidence type="ECO:0000313" key="2">
    <source>
        <dbReference type="Proteomes" id="UP000503308"/>
    </source>
</evidence>
<accession>A0A858SUL1</accession>
<dbReference type="KEGG" id="rpon:G3256_12805"/>
<gene>
    <name evidence="1" type="ORF">G3256_12805</name>
</gene>
<organism evidence="1 2">
    <name type="scientific">Roseobacter ponti</name>
    <dbReference type="NCBI Taxonomy" id="1891787"/>
    <lineage>
        <taxon>Bacteria</taxon>
        <taxon>Pseudomonadati</taxon>
        <taxon>Pseudomonadota</taxon>
        <taxon>Alphaproteobacteria</taxon>
        <taxon>Rhodobacterales</taxon>
        <taxon>Roseobacteraceae</taxon>
        <taxon>Roseobacter</taxon>
    </lineage>
</organism>
<evidence type="ECO:0000313" key="1">
    <source>
        <dbReference type="EMBL" id="QJF51980.1"/>
    </source>
</evidence>
<dbReference type="RefSeq" id="WP_169641198.1">
    <property type="nucleotide sequence ID" value="NZ_CP048788.1"/>
</dbReference>
<name>A0A858SUL1_9RHOB</name>
<reference evidence="1 2" key="1">
    <citation type="submission" date="2020-02" db="EMBL/GenBank/DDBJ databases">
        <title>Genome sequence of Roseobacter ponti.</title>
        <authorList>
            <person name="Hollensteiner J."/>
            <person name="Schneider D."/>
            <person name="Poehlein A."/>
            <person name="Daniel R."/>
        </authorList>
    </citation>
    <scope>NUCLEOTIDE SEQUENCE [LARGE SCALE GENOMIC DNA]</scope>
    <source>
        <strain evidence="1 2">DSM 106830</strain>
    </source>
</reference>
<proteinExistence type="predicted"/>
<keyword evidence="2" id="KW-1185">Reference proteome</keyword>
<dbReference type="AlphaFoldDB" id="A0A858SUL1"/>
<sequence length="213" mass="24614">MGGYGSGRTSYHQKAEDCRSLEVNRFHREGILTEDRSGAWVWSCEGEEVARIGYHMTSGGLVLDYRIRLYGDDWEPIKETVPITYVPCNYGGTRPYFQCPGYVDGRRCGRRVGKLFGGGRYFLCRHCYSVAYGSQSEGRYERALRRANKTRMALGGEPGTAKWIAPRPKGMWHRTYERHCEQIARDEGQADFMFLRKYARLLSPEDREMFFGE</sequence>
<dbReference type="EMBL" id="CP048788">
    <property type="protein sequence ID" value="QJF51980.1"/>
    <property type="molecule type" value="Genomic_DNA"/>
</dbReference>